<dbReference type="InterPro" id="IPR029060">
    <property type="entry name" value="PIN-like_dom_sf"/>
</dbReference>
<comment type="function">
    <text evidence="8">Toxic component of a toxin-antitoxin (TA) system. An RNase.</text>
</comment>
<dbReference type="PANTHER" id="PTHR33653:SF1">
    <property type="entry name" value="RIBONUCLEASE VAPC2"/>
    <property type="match status" value="1"/>
</dbReference>
<dbReference type="InterPro" id="IPR002716">
    <property type="entry name" value="PIN_dom"/>
</dbReference>
<feature type="binding site" evidence="8">
    <location>
        <position position="5"/>
    </location>
    <ligand>
        <name>Mg(2+)</name>
        <dbReference type="ChEBI" id="CHEBI:18420"/>
    </ligand>
</feature>
<dbReference type="GO" id="GO:0004540">
    <property type="term" value="F:RNA nuclease activity"/>
    <property type="evidence" value="ECO:0007669"/>
    <property type="project" value="InterPro"/>
</dbReference>
<dbReference type="SUPFAM" id="SSF88723">
    <property type="entry name" value="PIN domain-like"/>
    <property type="match status" value="1"/>
</dbReference>
<evidence type="ECO:0000256" key="5">
    <source>
        <dbReference type="ARBA" id="ARBA00022801"/>
    </source>
</evidence>
<evidence type="ECO:0000313" key="11">
    <source>
        <dbReference type="Proteomes" id="UP000011021"/>
    </source>
</evidence>
<proteinExistence type="inferred from homology"/>
<dbReference type="InterPro" id="IPR050556">
    <property type="entry name" value="Type_II_TA_system_RNase"/>
</dbReference>
<evidence type="ECO:0000259" key="9">
    <source>
        <dbReference type="Pfam" id="PF01850"/>
    </source>
</evidence>
<evidence type="ECO:0000256" key="3">
    <source>
        <dbReference type="ARBA" id="ARBA00022722"/>
    </source>
</evidence>
<accession>E7RVW0</accession>
<comment type="similarity">
    <text evidence="7 8">Belongs to the PINc/VapC protein family.</text>
</comment>
<keyword evidence="5 8" id="KW-0378">Hydrolase</keyword>
<keyword evidence="4 8" id="KW-0479">Metal-binding</keyword>
<dbReference type="HOGENOM" id="CLU_118482_8_0_4"/>
<gene>
    <name evidence="8" type="primary">vapC</name>
    <name evidence="10" type="ORF">HMPREF0551_0931</name>
</gene>
<feature type="domain" description="PIN" evidence="9">
    <location>
        <begin position="2"/>
        <end position="122"/>
    </location>
</feature>
<dbReference type="STRING" id="887898.HMPREF0551_0931"/>
<dbReference type="GO" id="GO:0000287">
    <property type="term" value="F:magnesium ion binding"/>
    <property type="evidence" value="ECO:0007669"/>
    <property type="project" value="UniProtKB-UniRule"/>
</dbReference>
<dbReference type="RefSeq" id="WP_005673122.1">
    <property type="nucleotide sequence ID" value="NZ_CP146288.1"/>
</dbReference>
<evidence type="ECO:0000256" key="2">
    <source>
        <dbReference type="ARBA" id="ARBA00022649"/>
    </source>
</evidence>
<sequence>MYLIDTNVISEARKGRRANAGVQAFFREAAEQGSALYLSVITLGELRRGVDLIRHRGDHIQSRLLDDWLTLIVEQHHDRILPIDTEAALLWGRLRVPHHEHAIDKLIAATAWVNGLTLVTRNVSDFTETSVPLLNPFTD</sequence>
<name>E7RVW0_9BURK</name>
<dbReference type="EC" id="3.1.-.-" evidence="8"/>
<dbReference type="PANTHER" id="PTHR33653">
    <property type="entry name" value="RIBONUCLEASE VAPC2"/>
    <property type="match status" value="1"/>
</dbReference>
<evidence type="ECO:0000256" key="8">
    <source>
        <dbReference type="HAMAP-Rule" id="MF_00265"/>
    </source>
</evidence>
<dbReference type="InterPro" id="IPR022907">
    <property type="entry name" value="VapC_family"/>
</dbReference>
<dbReference type="EMBL" id="AEQP01000003">
    <property type="protein sequence ID" value="EFV95443.1"/>
    <property type="molecule type" value="Genomic_DNA"/>
</dbReference>
<comment type="cofactor">
    <cofactor evidence="1 8">
        <name>Mg(2+)</name>
        <dbReference type="ChEBI" id="CHEBI:18420"/>
    </cofactor>
</comment>
<dbReference type="AlphaFoldDB" id="E7RVW0"/>
<keyword evidence="6 8" id="KW-0460">Magnesium</keyword>
<dbReference type="HAMAP" id="MF_00265">
    <property type="entry name" value="VapC_Nob1"/>
    <property type="match status" value="1"/>
</dbReference>
<comment type="caution">
    <text evidence="10">The sequence shown here is derived from an EMBL/GenBank/DDBJ whole genome shotgun (WGS) entry which is preliminary data.</text>
</comment>
<protein>
    <recommendedName>
        <fullName evidence="8">Ribonuclease VapC</fullName>
        <shortName evidence="8">RNase VapC</shortName>
        <ecNumber evidence="8">3.1.-.-</ecNumber>
    </recommendedName>
    <alternativeName>
        <fullName evidence="8">Toxin VapC</fullName>
    </alternativeName>
</protein>
<evidence type="ECO:0000256" key="7">
    <source>
        <dbReference type="ARBA" id="ARBA00038093"/>
    </source>
</evidence>
<feature type="binding site" evidence="8">
    <location>
        <position position="104"/>
    </location>
    <ligand>
        <name>Mg(2+)</name>
        <dbReference type="ChEBI" id="CHEBI:18420"/>
    </ligand>
</feature>
<dbReference type="Gene3D" id="3.40.50.1010">
    <property type="entry name" value="5'-nuclease"/>
    <property type="match status" value="1"/>
</dbReference>
<organism evidence="10 11">
    <name type="scientific">Lautropia mirabilis ATCC 51599</name>
    <dbReference type="NCBI Taxonomy" id="887898"/>
    <lineage>
        <taxon>Bacteria</taxon>
        <taxon>Pseudomonadati</taxon>
        <taxon>Pseudomonadota</taxon>
        <taxon>Betaproteobacteria</taxon>
        <taxon>Burkholderiales</taxon>
        <taxon>Burkholderiaceae</taxon>
        <taxon>Lautropia</taxon>
    </lineage>
</organism>
<keyword evidence="2 8" id="KW-1277">Toxin-antitoxin system</keyword>
<dbReference type="CDD" id="cd18746">
    <property type="entry name" value="PIN_VapC4-5_FitB-like"/>
    <property type="match status" value="1"/>
</dbReference>
<dbReference type="Pfam" id="PF01850">
    <property type="entry name" value="PIN"/>
    <property type="match status" value="1"/>
</dbReference>
<keyword evidence="8" id="KW-0800">Toxin</keyword>
<evidence type="ECO:0000256" key="6">
    <source>
        <dbReference type="ARBA" id="ARBA00022842"/>
    </source>
</evidence>
<reference evidence="10 11" key="1">
    <citation type="submission" date="2010-12" db="EMBL/GenBank/DDBJ databases">
        <authorList>
            <person name="Muzny D."/>
            <person name="Qin X."/>
            <person name="Deng J."/>
            <person name="Jiang H."/>
            <person name="Liu Y."/>
            <person name="Qu J."/>
            <person name="Song X.-Z."/>
            <person name="Zhang L."/>
            <person name="Thornton R."/>
            <person name="Coyle M."/>
            <person name="Francisco L."/>
            <person name="Jackson L."/>
            <person name="Javaid M."/>
            <person name="Korchina V."/>
            <person name="Kovar C."/>
            <person name="Mata R."/>
            <person name="Mathew T."/>
            <person name="Ngo R."/>
            <person name="Nguyen L."/>
            <person name="Nguyen N."/>
            <person name="Okwuonu G."/>
            <person name="Ongeri F."/>
            <person name="Pham C."/>
            <person name="Simmons D."/>
            <person name="Wilczek-Boney K."/>
            <person name="Hale W."/>
            <person name="Jakkamsetti A."/>
            <person name="Pham P."/>
            <person name="Ruth R."/>
            <person name="San Lucas F."/>
            <person name="Warren J."/>
            <person name="Zhang J."/>
            <person name="Zhao Z."/>
            <person name="Zhou C."/>
            <person name="Zhu D."/>
            <person name="Lee S."/>
            <person name="Bess C."/>
            <person name="Blankenburg K."/>
            <person name="Forbes L."/>
            <person name="Fu Q."/>
            <person name="Gubbala S."/>
            <person name="Hirani K."/>
            <person name="Jayaseelan J.C."/>
            <person name="Lara F."/>
            <person name="Munidasa M."/>
            <person name="Palculict T."/>
            <person name="Patil S."/>
            <person name="Pu L.-L."/>
            <person name="Saada N."/>
            <person name="Tang L."/>
            <person name="Weissenberger G."/>
            <person name="Zhu Y."/>
            <person name="Hemphill L."/>
            <person name="Shang Y."/>
            <person name="Youmans B."/>
            <person name="Ayvaz T."/>
            <person name="Ross M."/>
            <person name="Santibanez J."/>
            <person name="Aqrawi P."/>
            <person name="Gross S."/>
            <person name="Joshi V."/>
            <person name="Fowler G."/>
            <person name="Nazareth L."/>
            <person name="Reid J."/>
            <person name="Worley K."/>
            <person name="Petrosino J."/>
            <person name="Highlander S."/>
            <person name="Gibbs R."/>
        </authorList>
    </citation>
    <scope>NUCLEOTIDE SEQUENCE [LARGE SCALE GENOMIC DNA]</scope>
    <source>
        <strain evidence="10 11">ATCC 51599</strain>
    </source>
</reference>
<keyword evidence="11" id="KW-1185">Reference proteome</keyword>
<dbReference type="GO" id="GO:0090729">
    <property type="term" value="F:toxin activity"/>
    <property type="evidence" value="ECO:0007669"/>
    <property type="project" value="UniProtKB-KW"/>
</dbReference>
<dbReference type="GO" id="GO:0016787">
    <property type="term" value="F:hydrolase activity"/>
    <property type="evidence" value="ECO:0007669"/>
    <property type="project" value="UniProtKB-KW"/>
</dbReference>
<evidence type="ECO:0000256" key="1">
    <source>
        <dbReference type="ARBA" id="ARBA00001946"/>
    </source>
</evidence>
<keyword evidence="3 8" id="KW-0540">Nuclease</keyword>
<dbReference type="eggNOG" id="COG1487">
    <property type="taxonomic scope" value="Bacteria"/>
</dbReference>
<evidence type="ECO:0000313" key="10">
    <source>
        <dbReference type="EMBL" id="EFV95443.1"/>
    </source>
</evidence>
<dbReference type="Proteomes" id="UP000011021">
    <property type="component" value="Unassembled WGS sequence"/>
</dbReference>
<evidence type="ECO:0000256" key="4">
    <source>
        <dbReference type="ARBA" id="ARBA00022723"/>
    </source>
</evidence>